<dbReference type="EMBL" id="JAVFWL010000002">
    <property type="protein sequence ID" value="KAK6738298.1"/>
    <property type="molecule type" value="Genomic_DNA"/>
</dbReference>
<keyword evidence="1" id="KW-0812">Transmembrane</keyword>
<reference evidence="2 3" key="1">
    <citation type="submission" date="2023-08" db="EMBL/GenBank/DDBJ databases">
        <title>A Necator americanus chromosomal reference genome.</title>
        <authorList>
            <person name="Ilik V."/>
            <person name="Petrzelkova K.J."/>
            <person name="Pardy F."/>
            <person name="Fuh T."/>
            <person name="Niatou-Singa F.S."/>
            <person name="Gouil Q."/>
            <person name="Baker L."/>
            <person name="Ritchie M.E."/>
            <person name="Jex A.R."/>
            <person name="Gazzola D."/>
            <person name="Li H."/>
            <person name="Toshio Fujiwara R."/>
            <person name="Zhan B."/>
            <person name="Aroian R.V."/>
            <person name="Pafco B."/>
            <person name="Schwarz E.M."/>
        </authorList>
    </citation>
    <scope>NUCLEOTIDE SEQUENCE [LARGE SCALE GENOMIC DNA]</scope>
    <source>
        <strain evidence="2 3">Aroian</strain>
        <tissue evidence="2">Whole animal</tissue>
    </source>
</reference>
<name>A0ABR1CIR5_NECAM</name>
<sequence>MARIEKEITNDFVPIVYILLRTGILDTATVIRYLLTAPRVRVPRFLHIALTVTKTTSFTSLGYPNDRSFAREMILDEVNKSRQMMLKNTSAMSNRGNREPLAAQCTDQRSLNLFTMVETQNYPTHFVPINSNFGNPLIAVFPRIATEEVEKSTTK</sequence>
<comment type="caution">
    <text evidence="2">The sequence shown here is derived from an EMBL/GenBank/DDBJ whole genome shotgun (WGS) entry which is preliminary data.</text>
</comment>
<evidence type="ECO:0000313" key="2">
    <source>
        <dbReference type="EMBL" id="KAK6738298.1"/>
    </source>
</evidence>
<organism evidence="2 3">
    <name type="scientific">Necator americanus</name>
    <name type="common">Human hookworm</name>
    <dbReference type="NCBI Taxonomy" id="51031"/>
    <lineage>
        <taxon>Eukaryota</taxon>
        <taxon>Metazoa</taxon>
        <taxon>Ecdysozoa</taxon>
        <taxon>Nematoda</taxon>
        <taxon>Chromadorea</taxon>
        <taxon>Rhabditida</taxon>
        <taxon>Rhabditina</taxon>
        <taxon>Rhabditomorpha</taxon>
        <taxon>Strongyloidea</taxon>
        <taxon>Ancylostomatidae</taxon>
        <taxon>Bunostominae</taxon>
        <taxon>Necator</taxon>
    </lineage>
</organism>
<keyword evidence="1" id="KW-1133">Transmembrane helix</keyword>
<dbReference type="Proteomes" id="UP001303046">
    <property type="component" value="Unassembled WGS sequence"/>
</dbReference>
<feature type="transmembrane region" description="Helical" evidence="1">
    <location>
        <begin position="12"/>
        <end position="35"/>
    </location>
</feature>
<accession>A0ABR1CIR5</accession>
<protein>
    <submittedName>
        <fullName evidence="2">Uncharacterized protein</fullName>
    </submittedName>
</protein>
<evidence type="ECO:0000256" key="1">
    <source>
        <dbReference type="SAM" id="Phobius"/>
    </source>
</evidence>
<keyword evidence="3" id="KW-1185">Reference proteome</keyword>
<gene>
    <name evidence="2" type="primary">Necator_chrII.g8215</name>
    <name evidence="2" type="ORF">RB195_020421</name>
</gene>
<keyword evidence="1" id="KW-0472">Membrane</keyword>
<evidence type="ECO:0000313" key="3">
    <source>
        <dbReference type="Proteomes" id="UP001303046"/>
    </source>
</evidence>
<proteinExistence type="predicted"/>